<dbReference type="InterPro" id="IPR011990">
    <property type="entry name" value="TPR-like_helical_dom_sf"/>
</dbReference>
<evidence type="ECO:0000256" key="3">
    <source>
        <dbReference type="PROSITE-ProRule" id="PRU00339"/>
    </source>
</evidence>
<evidence type="ECO:0000313" key="5">
    <source>
        <dbReference type="EMBL" id="HHJ53065.1"/>
    </source>
</evidence>
<name>A0A7V5PQH6_CALAY</name>
<dbReference type="PROSITE" id="PS50005">
    <property type="entry name" value="TPR"/>
    <property type="match status" value="1"/>
</dbReference>
<dbReference type="SUPFAM" id="SSF48452">
    <property type="entry name" value="TPR-like"/>
    <property type="match status" value="1"/>
</dbReference>
<feature type="repeat" description="TPR" evidence="3">
    <location>
        <begin position="49"/>
        <end position="82"/>
    </location>
</feature>
<feature type="region of interest" description="Disordered" evidence="4">
    <location>
        <begin position="175"/>
        <end position="373"/>
    </location>
</feature>
<feature type="compositionally biased region" description="Low complexity" evidence="4">
    <location>
        <begin position="181"/>
        <end position="203"/>
    </location>
</feature>
<dbReference type="SMART" id="SM00028">
    <property type="entry name" value="TPR"/>
    <property type="match status" value="2"/>
</dbReference>
<dbReference type="InterPro" id="IPR039226">
    <property type="entry name" value="Ski3/TTC37"/>
</dbReference>
<organism evidence="5">
    <name type="scientific">Caldithrix abyssi</name>
    <dbReference type="NCBI Taxonomy" id="187145"/>
    <lineage>
        <taxon>Bacteria</taxon>
        <taxon>Pseudomonadati</taxon>
        <taxon>Calditrichota</taxon>
        <taxon>Calditrichia</taxon>
        <taxon>Calditrichales</taxon>
        <taxon>Calditrichaceae</taxon>
        <taxon>Caldithrix</taxon>
    </lineage>
</organism>
<keyword evidence="1" id="KW-0677">Repeat</keyword>
<dbReference type="Pfam" id="PF14559">
    <property type="entry name" value="TPR_19"/>
    <property type="match status" value="1"/>
</dbReference>
<accession>A0A7V5PQH6</accession>
<dbReference type="InterPro" id="IPR019734">
    <property type="entry name" value="TPR_rpt"/>
</dbReference>
<feature type="compositionally biased region" description="Acidic residues" evidence="4">
    <location>
        <begin position="204"/>
        <end position="218"/>
    </location>
</feature>
<evidence type="ECO:0000256" key="4">
    <source>
        <dbReference type="SAM" id="MobiDB-lite"/>
    </source>
</evidence>
<reference evidence="5" key="1">
    <citation type="journal article" date="2020" name="mSystems">
        <title>Genome- and Community-Level Interaction Insights into Carbon Utilization and Element Cycling Functions of Hydrothermarchaeota in Hydrothermal Sediment.</title>
        <authorList>
            <person name="Zhou Z."/>
            <person name="Liu Y."/>
            <person name="Xu W."/>
            <person name="Pan J."/>
            <person name="Luo Z.H."/>
            <person name="Li M."/>
        </authorList>
    </citation>
    <scope>NUCLEOTIDE SEQUENCE [LARGE SCALE GENOMIC DNA]</scope>
    <source>
        <strain evidence="5">HyVt-527</strain>
    </source>
</reference>
<feature type="region of interest" description="Disordered" evidence="4">
    <location>
        <begin position="417"/>
        <end position="464"/>
    </location>
</feature>
<evidence type="ECO:0008006" key="6">
    <source>
        <dbReference type="Google" id="ProtNLM"/>
    </source>
</evidence>
<proteinExistence type="predicted"/>
<feature type="compositionally biased region" description="Basic and acidic residues" evidence="4">
    <location>
        <begin position="441"/>
        <end position="464"/>
    </location>
</feature>
<dbReference type="EMBL" id="DROD01000499">
    <property type="protein sequence ID" value="HHJ53065.1"/>
    <property type="molecule type" value="Genomic_DNA"/>
</dbReference>
<protein>
    <recommendedName>
        <fullName evidence="6">Tetratricopeptide repeat protein</fullName>
    </recommendedName>
</protein>
<feature type="compositionally biased region" description="Low complexity" evidence="4">
    <location>
        <begin position="143"/>
        <end position="153"/>
    </location>
</feature>
<feature type="compositionally biased region" description="Acidic residues" evidence="4">
    <location>
        <begin position="154"/>
        <end position="163"/>
    </location>
</feature>
<feature type="compositionally biased region" description="Acidic residues" evidence="4">
    <location>
        <begin position="228"/>
        <end position="245"/>
    </location>
</feature>
<sequence length="533" mass="60025">MEKNQQNANNQDPITVLFARQAAELLKQAQPEEAVRLCEQGVKVFPAYAEGHHVLARAYQSLKRYEEAKAEYERTLFFMPNHLQAQKGLAYVYYKEKNREKGNEVIINHALYNPLDAELNEFLKTEGLYLQLYRKPEPFLVSEETASAPQPQEAPEEEVTLPEEEHELIDEQLFKEEPEPESSAAEIAASAEPSIPAAEQEAVVPEEEMFEGGGEDELASSGEPLPLGEEDLIEMPIEGVDEDRQEMERGTILEELSESAEETSKGGEPPSIDLDQFKNTEDDFSTLMGEMFEGGEEASSEPEPAEESSGSEQIAEEPETPALEKPILDTTVIFNENRQAAEEAEEEPKAEETPVAFAQDLEQALDLSETEQELIEEEIEKVTEPELSEEPPAVIEEELLAEEAAAPEEAQEILPIAEEGEAEQKSEEITPTEPAEETEQLLEKMEASLEEKGKEKSYQEETPLKAIDEESVNIEEILENPSLLTPTFGEILIAQKKFEDARRVFQELQNRQPDNPKFKKKLEFLDKIIAFQK</sequence>
<dbReference type="AlphaFoldDB" id="A0A7V5PQH6"/>
<feature type="region of interest" description="Disordered" evidence="4">
    <location>
        <begin position="142"/>
        <end position="163"/>
    </location>
</feature>
<keyword evidence="2 3" id="KW-0802">TPR repeat</keyword>
<evidence type="ECO:0000256" key="2">
    <source>
        <dbReference type="ARBA" id="ARBA00022803"/>
    </source>
</evidence>
<feature type="compositionally biased region" description="Acidic residues" evidence="4">
    <location>
        <begin position="293"/>
        <end position="306"/>
    </location>
</feature>
<dbReference type="Proteomes" id="UP000886124">
    <property type="component" value="Unassembled WGS sequence"/>
</dbReference>
<dbReference type="GO" id="GO:0006401">
    <property type="term" value="P:RNA catabolic process"/>
    <property type="evidence" value="ECO:0007669"/>
    <property type="project" value="InterPro"/>
</dbReference>
<comment type="caution">
    <text evidence="5">The sequence shown here is derived from an EMBL/GenBank/DDBJ whole genome shotgun (WGS) entry which is preliminary data.</text>
</comment>
<dbReference type="PANTHER" id="PTHR15704:SF7">
    <property type="entry name" value="SUPERKILLER COMPLEX PROTEIN 3"/>
    <property type="match status" value="1"/>
</dbReference>
<dbReference type="PANTHER" id="PTHR15704">
    <property type="entry name" value="SUPERKILLER 3 PROTEIN-RELATED"/>
    <property type="match status" value="1"/>
</dbReference>
<evidence type="ECO:0000256" key="1">
    <source>
        <dbReference type="ARBA" id="ARBA00022737"/>
    </source>
</evidence>
<dbReference type="Gene3D" id="1.25.40.10">
    <property type="entry name" value="Tetratricopeptide repeat domain"/>
    <property type="match status" value="1"/>
</dbReference>
<dbReference type="GO" id="GO:0055087">
    <property type="term" value="C:Ski complex"/>
    <property type="evidence" value="ECO:0007669"/>
    <property type="project" value="InterPro"/>
</dbReference>
<gene>
    <name evidence="5" type="ORF">ENJ89_07710</name>
</gene>